<name>A0A8X7C4Y3_9ARAC</name>
<evidence type="ECO:0000256" key="5">
    <source>
        <dbReference type="PROSITE-ProRule" id="PRU00042"/>
    </source>
</evidence>
<organism evidence="7 8">
    <name type="scientific">Trichonephila inaurata madagascariensis</name>
    <dbReference type="NCBI Taxonomy" id="2747483"/>
    <lineage>
        <taxon>Eukaryota</taxon>
        <taxon>Metazoa</taxon>
        <taxon>Ecdysozoa</taxon>
        <taxon>Arthropoda</taxon>
        <taxon>Chelicerata</taxon>
        <taxon>Arachnida</taxon>
        <taxon>Araneae</taxon>
        <taxon>Araneomorphae</taxon>
        <taxon>Entelegynae</taxon>
        <taxon>Araneoidea</taxon>
        <taxon>Nephilidae</taxon>
        <taxon>Trichonephila</taxon>
        <taxon>Trichonephila inaurata</taxon>
    </lineage>
</organism>
<dbReference type="InterPro" id="IPR013087">
    <property type="entry name" value="Znf_C2H2_type"/>
</dbReference>
<reference evidence="7" key="1">
    <citation type="submission" date="2020-08" db="EMBL/GenBank/DDBJ databases">
        <title>Multicomponent nature underlies the extraordinary mechanical properties of spider dragline silk.</title>
        <authorList>
            <person name="Kono N."/>
            <person name="Nakamura H."/>
            <person name="Mori M."/>
            <person name="Yoshida Y."/>
            <person name="Ohtoshi R."/>
            <person name="Malay A.D."/>
            <person name="Moran D.A.P."/>
            <person name="Tomita M."/>
            <person name="Numata K."/>
            <person name="Arakawa K."/>
        </authorList>
    </citation>
    <scope>NUCLEOTIDE SEQUENCE</scope>
</reference>
<keyword evidence="3 5" id="KW-0863">Zinc-finger</keyword>
<comment type="caution">
    <text evidence="7">The sequence shown here is derived from an EMBL/GenBank/DDBJ whole genome shotgun (WGS) entry which is preliminary data.</text>
</comment>
<dbReference type="SMART" id="SM00355">
    <property type="entry name" value="ZnF_C2H2"/>
    <property type="match status" value="7"/>
</dbReference>
<keyword evidence="4" id="KW-0862">Zinc</keyword>
<dbReference type="GO" id="GO:0005634">
    <property type="term" value="C:nucleus"/>
    <property type="evidence" value="ECO:0007669"/>
    <property type="project" value="TreeGrafter"/>
</dbReference>
<protein>
    <recommendedName>
        <fullName evidence="6">C2H2-type domain-containing protein</fullName>
    </recommendedName>
</protein>
<dbReference type="PANTHER" id="PTHR24403:SF67">
    <property type="entry name" value="FI01116P-RELATED"/>
    <property type="match status" value="1"/>
</dbReference>
<evidence type="ECO:0000259" key="6">
    <source>
        <dbReference type="PROSITE" id="PS50157"/>
    </source>
</evidence>
<keyword evidence="1" id="KW-0479">Metal-binding</keyword>
<dbReference type="PANTHER" id="PTHR24403">
    <property type="entry name" value="ZINC FINGER PROTEIN"/>
    <property type="match status" value="1"/>
</dbReference>
<dbReference type="InterPro" id="IPR050688">
    <property type="entry name" value="Zinc_finger/UBP_domain"/>
</dbReference>
<dbReference type="OrthoDB" id="3561125at2759"/>
<evidence type="ECO:0000313" key="7">
    <source>
        <dbReference type="EMBL" id="GFY53777.1"/>
    </source>
</evidence>
<gene>
    <name evidence="7" type="primary">AVEN_186497_1</name>
    <name evidence="7" type="ORF">TNIN_132821</name>
</gene>
<evidence type="ECO:0000256" key="1">
    <source>
        <dbReference type="ARBA" id="ARBA00022723"/>
    </source>
</evidence>
<evidence type="ECO:0000256" key="3">
    <source>
        <dbReference type="ARBA" id="ARBA00022771"/>
    </source>
</evidence>
<dbReference type="EMBL" id="BMAV01009487">
    <property type="protein sequence ID" value="GFY53777.1"/>
    <property type="molecule type" value="Genomic_DNA"/>
</dbReference>
<dbReference type="SUPFAM" id="SSF57667">
    <property type="entry name" value="beta-beta-alpha zinc fingers"/>
    <property type="match status" value="2"/>
</dbReference>
<dbReference type="GO" id="GO:0045944">
    <property type="term" value="P:positive regulation of transcription by RNA polymerase II"/>
    <property type="evidence" value="ECO:0007669"/>
    <property type="project" value="TreeGrafter"/>
</dbReference>
<dbReference type="AlphaFoldDB" id="A0A8X7C4Y3"/>
<dbReference type="GO" id="GO:0008270">
    <property type="term" value="F:zinc ion binding"/>
    <property type="evidence" value="ECO:0007669"/>
    <property type="project" value="UniProtKB-KW"/>
</dbReference>
<sequence length="488" mass="57366">MSCYDWPINWKPDYSYWNTHSQIEMPSIPDDQDPILISRAVLESIKIEMSDDDYLYSQSNHLLPNQPDVSSIWTNNSVPNESSPMPHSNSSFQTTAPTDHFSNIKMEYESEPSFTELGTINSSFEEYYLRQNNMYFTQQRDVDNINTSVELLFDKGNLNKLLQTSPEELLNNANIDDLVSGFSVSDRQYNTQDNKMNSAIPVNQSNSTKRNYNRKHYKCSHCTHSTNSKEYLTEHISRIHPMDSSYKNKIRSHWEKFHIERAGHKNLVLRQRPPAAKSNPKCYKCSKCSYKSIRIDRFQKHLEKKNCRGPSYEYDIQPRYFRKARAGKENCCPRRSTNYSKTRPYKCSLCPYTSLRTDRMQKHVVKMHSKNVCYRCNVCSFESTFNREYYEHMKKHYKGPPYVCESCSYKSKLITAFIAHRVTHTGDRLFNCTLCSFNCKRKYHLKGHMISHSKEKNFVCMHCTKRYSYKCSLVRHLKTSCKGGTRCL</sequence>
<feature type="domain" description="C2H2-type" evidence="6">
    <location>
        <begin position="402"/>
        <end position="429"/>
    </location>
</feature>
<proteinExistence type="predicted"/>
<keyword evidence="8" id="KW-1185">Reference proteome</keyword>
<feature type="domain" description="C2H2-type" evidence="6">
    <location>
        <begin position="430"/>
        <end position="457"/>
    </location>
</feature>
<evidence type="ECO:0000256" key="4">
    <source>
        <dbReference type="ARBA" id="ARBA00022833"/>
    </source>
</evidence>
<accession>A0A8X7C4Y3</accession>
<dbReference type="Proteomes" id="UP000886998">
    <property type="component" value="Unassembled WGS sequence"/>
</dbReference>
<evidence type="ECO:0000313" key="8">
    <source>
        <dbReference type="Proteomes" id="UP000886998"/>
    </source>
</evidence>
<feature type="domain" description="C2H2-type" evidence="6">
    <location>
        <begin position="217"/>
        <end position="245"/>
    </location>
</feature>
<dbReference type="InterPro" id="IPR036236">
    <property type="entry name" value="Znf_C2H2_sf"/>
</dbReference>
<evidence type="ECO:0000256" key="2">
    <source>
        <dbReference type="ARBA" id="ARBA00022737"/>
    </source>
</evidence>
<dbReference type="PROSITE" id="PS50157">
    <property type="entry name" value="ZINC_FINGER_C2H2_2"/>
    <property type="match status" value="3"/>
</dbReference>
<keyword evidence="2" id="KW-0677">Repeat</keyword>
<dbReference type="PROSITE" id="PS00028">
    <property type="entry name" value="ZINC_FINGER_C2H2_1"/>
    <property type="match status" value="1"/>
</dbReference>
<dbReference type="Gene3D" id="3.30.160.60">
    <property type="entry name" value="Classic Zinc Finger"/>
    <property type="match status" value="3"/>
</dbReference>